<evidence type="ECO:0000313" key="1">
    <source>
        <dbReference type="EMBL" id="MEI4550752.1"/>
    </source>
</evidence>
<sequence length="99" mass="11270">MRKDEFKNQIERHLLTPTIFGYADANHYLVGAEDEDGNFYSLSDEQDKIMVFNSMFEAETCLKSLGFTSASLHFQTAYDEMIGNDKSSDTRITISLGEQ</sequence>
<dbReference type="EMBL" id="JBAWKS010000001">
    <property type="protein sequence ID" value="MEI4550752.1"/>
    <property type="molecule type" value="Genomic_DNA"/>
</dbReference>
<proteinExistence type="predicted"/>
<accession>A0ABU8EXP2</accession>
<name>A0ABU8EXP2_9GAMM</name>
<organism evidence="1 2">
    <name type="scientific">Pseudoalteromonas spongiae</name>
    <dbReference type="NCBI Taxonomy" id="298657"/>
    <lineage>
        <taxon>Bacteria</taxon>
        <taxon>Pseudomonadati</taxon>
        <taxon>Pseudomonadota</taxon>
        <taxon>Gammaproteobacteria</taxon>
        <taxon>Alteromonadales</taxon>
        <taxon>Pseudoalteromonadaceae</taxon>
        <taxon>Pseudoalteromonas</taxon>
    </lineage>
</organism>
<dbReference type="RefSeq" id="WP_100914406.1">
    <property type="nucleotide sequence ID" value="NZ_CP023398.1"/>
</dbReference>
<gene>
    <name evidence="1" type="ORF">WAE96_13860</name>
</gene>
<keyword evidence="2" id="KW-1185">Reference proteome</keyword>
<protein>
    <submittedName>
        <fullName evidence="1">DUF6482 family protein</fullName>
    </submittedName>
</protein>
<reference evidence="1 2" key="1">
    <citation type="submission" date="2023-12" db="EMBL/GenBank/DDBJ databases">
        <title>Friends and Foes: Symbiotic and Algicidal bacterial influence on Karenia brevis blooms.</title>
        <authorList>
            <person name="Fei C."/>
            <person name="Mohamed A.R."/>
            <person name="Booker A."/>
            <person name="Arshad M."/>
            <person name="Klass S."/>
            <person name="Ahn S."/>
            <person name="Gilbert P.M."/>
            <person name="Heil C.A."/>
            <person name="Martinez J.M."/>
            <person name="Amin S.A."/>
        </authorList>
    </citation>
    <scope>NUCLEOTIDE SEQUENCE [LARGE SCALE GENOMIC DNA]</scope>
    <source>
        <strain evidence="1 2">CE15</strain>
    </source>
</reference>
<dbReference type="InterPro" id="IPR045508">
    <property type="entry name" value="DUF6482"/>
</dbReference>
<evidence type="ECO:0000313" key="2">
    <source>
        <dbReference type="Proteomes" id="UP001382455"/>
    </source>
</evidence>
<dbReference type="Proteomes" id="UP001382455">
    <property type="component" value="Unassembled WGS sequence"/>
</dbReference>
<dbReference type="Pfam" id="PF20090">
    <property type="entry name" value="DUF6482"/>
    <property type="match status" value="1"/>
</dbReference>
<comment type="caution">
    <text evidence="1">The sequence shown here is derived from an EMBL/GenBank/DDBJ whole genome shotgun (WGS) entry which is preliminary data.</text>
</comment>